<evidence type="ECO:0000313" key="2">
    <source>
        <dbReference type="Proteomes" id="UP000596827"/>
    </source>
</evidence>
<name>A0A923MCT3_9BURK</name>
<sequence>MMMLMQWDNVTPAQYDAVRKIVNFEADPPRGGLYHVAGFDDKGMRVADVWERAEDFQAFVEQRLMPGVQKAGITGEPKVNILPAHNVYAPGYVRR</sequence>
<gene>
    <name evidence="1" type="ORF">H8R02_20960</name>
</gene>
<evidence type="ECO:0000313" key="1">
    <source>
        <dbReference type="EMBL" id="MBC5766949.1"/>
    </source>
</evidence>
<keyword evidence="2" id="KW-1185">Reference proteome</keyword>
<dbReference type="Proteomes" id="UP000596827">
    <property type="component" value="Unassembled WGS sequence"/>
</dbReference>
<comment type="caution">
    <text evidence="1">The sequence shown here is derived from an EMBL/GenBank/DDBJ whole genome shotgun (WGS) entry which is preliminary data.</text>
</comment>
<organism evidence="1 2">
    <name type="scientific">Ramlibacter albus</name>
    <dbReference type="NCBI Taxonomy" id="2079448"/>
    <lineage>
        <taxon>Bacteria</taxon>
        <taxon>Pseudomonadati</taxon>
        <taxon>Pseudomonadota</taxon>
        <taxon>Betaproteobacteria</taxon>
        <taxon>Burkholderiales</taxon>
        <taxon>Comamonadaceae</taxon>
        <taxon>Ramlibacter</taxon>
    </lineage>
</organism>
<accession>A0A923MCT3</accession>
<proteinExistence type="predicted"/>
<evidence type="ECO:0008006" key="3">
    <source>
        <dbReference type="Google" id="ProtNLM"/>
    </source>
</evidence>
<protein>
    <recommendedName>
        <fullName evidence="3">ABM domain-containing protein</fullName>
    </recommendedName>
</protein>
<dbReference type="AlphaFoldDB" id="A0A923MCT3"/>
<dbReference type="EMBL" id="JACORU010000008">
    <property type="protein sequence ID" value="MBC5766949.1"/>
    <property type="molecule type" value="Genomic_DNA"/>
</dbReference>
<reference evidence="1" key="1">
    <citation type="submission" date="2020-08" db="EMBL/GenBank/DDBJ databases">
        <title>Ramlibacter sp. GTP1 16S ribosomal RNA gene genome sequencing and assembly.</title>
        <authorList>
            <person name="Kang M."/>
        </authorList>
    </citation>
    <scope>NUCLEOTIDE SEQUENCE</scope>
    <source>
        <strain evidence="1">GTP1</strain>
    </source>
</reference>